<dbReference type="Gene3D" id="2.130.10.10">
    <property type="entry name" value="YVTN repeat-like/Quinoprotein amine dehydrogenase"/>
    <property type="match status" value="2"/>
</dbReference>
<protein>
    <recommendedName>
        <fullName evidence="3">SMP-30/Gluconolactonase/LRE-like region domain-containing protein</fullName>
    </recommendedName>
</protein>
<evidence type="ECO:0008006" key="3">
    <source>
        <dbReference type="Google" id="ProtNLM"/>
    </source>
</evidence>
<keyword evidence="1" id="KW-0472">Membrane</keyword>
<name>A0A3B1D9V3_9ZZZZ</name>
<dbReference type="SUPFAM" id="SSF101898">
    <property type="entry name" value="NHL repeat"/>
    <property type="match status" value="1"/>
</dbReference>
<dbReference type="InterPro" id="IPR015943">
    <property type="entry name" value="WD40/YVTN_repeat-like_dom_sf"/>
</dbReference>
<dbReference type="EMBL" id="UOGE01000106">
    <property type="protein sequence ID" value="VAX25447.1"/>
    <property type="molecule type" value="Genomic_DNA"/>
</dbReference>
<gene>
    <name evidence="2" type="ORF">MNBD_NITROSPINAE02-1161</name>
</gene>
<evidence type="ECO:0000256" key="1">
    <source>
        <dbReference type="SAM" id="Phobius"/>
    </source>
</evidence>
<dbReference type="Pfam" id="PF24684">
    <property type="entry name" value="Vgb_lyase"/>
    <property type="match status" value="1"/>
</dbReference>
<dbReference type="PANTHER" id="PTHR40274">
    <property type="entry name" value="VIRGINIAMYCIN B LYASE"/>
    <property type="match status" value="1"/>
</dbReference>
<evidence type="ECO:0000313" key="2">
    <source>
        <dbReference type="EMBL" id="VAX25447.1"/>
    </source>
</evidence>
<keyword evidence="1" id="KW-1133">Transmembrane helix</keyword>
<feature type="transmembrane region" description="Helical" evidence="1">
    <location>
        <begin position="12"/>
        <end position="32"/>
    </location>
</feature>
<proteinExistence type="predicted"/>
<keyword evidence="1" id="KW-0812">Transmembrane</keyword>
<dbReference type="InterPro" id="IPR051344">
    <property type="entry name" value="Vgb"/>
</dbReference>
<dbReference type="PANTHER" id="PTHR40274:SF3">
    <property type="entry name" value="VIRGINIAMYCIN B LYASE"/>
    <property type="match status" value="1"/>
</dbReference>
<dbReference type="AlphaFoldDB" id="A0A3B1D9V3"/>
<organism evidence="2">
    <name type="scientific">hydrothermal vent metagenome</name>
    <dbReference type="NCBI Taxonomy" id="652676"/>
    <lineage>
        <taxon>unclassified sequences</taxon>
        <taxon>metagenomes</taxon>
        <taxon>ecological metagenomes</taxon>
    </lineage>
</organism>
<sequence length="438" mass="49188">MSRHLHGKERRLYLIRLASCLFALSMCLILMGPEAGAEDKRSGVVKPVVTTIKPSEASRSPMIIDYHFPTKYSAPFGIAVAPDGRIWVTESNENTLAVFDPRTNELKEYRIPSTTGLPKIDWEYDTRNKTMPERTINVYSVGSPGNIIVDKKGIVWFVLLLGNSIVRFDPEKEEFIELPVPTADARPYDLAVDSKGGIWYVQKNAGKLGYMNFETKRSFEIDLGKESHMMGIAIDKDDQIWFSNVGGNYIGRYSPETKKIKSYPITVPLSQPGMMRFDKDGMLWICNLRSRQLGVLMTDRGIYSVVDLPGYNTVPQALVPGDDNKIWMVDSMTNKIGYFNSITLKWRVFEIPTPNSQSLMIVKDKTGNLWFTQNDRNANKISKLVVSTVPEEMGNDVGANVAGVAQSSENMGNLYIIIGIFAIVVLAGIAFIFRSRKR</sequence>
<accession>A0A3B1D9V3</accession>
<feature type="transmembrane region" description="Helical" evidence="1">
    <location>
        <begin position="414"/>
        <end position="433"/>
    </location>
</feature>
<reference evidence="2" key="1">
    <citation type="submission" date="2018-06" db="EMBL/GenBank/DDBJ databases">
        <authorList>
            <person name="Zhirakovskaya E."/>
        </authorList>
    </citation>
    <scope>NUCLEOTIDE SEQUENCE</scope>
</reference>